<dbReference type="AlphaFoldDB" id="A0A423UAB9"/>
<proteinExistence type="predicted"/>
<dbReference type="Proteomes" id="UP000283509">
    <property type="component" value="Unassembled WGS sequence"/>
</dbReference>
<comment type="caution">
    <text evidence="2">The sequence shown here is derived from an EMBL/GenBank/DDBJ whole genome shotgun (WGS) entry which is preliminary data.</text>
</comment>
<reference evidence="2 3" key="1">
    <citation type="submission" date="2018-04" db="EMBL/GenBank/DDBJ databases">
        <authorList>
            <person name="Zhang X."/>
            <person name="Yuan J."/>
            <person name="Li F."/>
            <person name="Xiang J."/>
        </authorList>
    </citation>
    <scope>NUCLEOTIDE SEQUENCE [LARGE SCALE GENOMIC DNA]</scope>
    <source>
        <tissue evidence="2">Muscle</tissue>
    </source>
</reference>
<evidence type="ECO:0000313" key="3">
    <source>
        <dbReference type="Proteomes" id="UP000283509"/>
    </source>
</evidence>
<feature type="region of interest" description="Disordered" evidence="1">
    <location>
        <begin position="96"/>
        <end position="125"/>
    </location>
</feature>
<organism evidence="2 3">
    <name type="scientific">Penaeus vannamei</name>
    <name type="common">Whiteleg shrimp</name>
    <name type="synonym">Litopenaeus vannamei</name>
    <dbReference type="NCBI Taxonomy" id="6689"/>
    <lineage>
        <taxon>Eukaryota</taxon>
        <taxon>Metazoa</taxon>
        <taxon>Ecdysozoa</taxon>
        <taxon>Arthropoda</taxon>
        <taxon>Crustacea</taxon>
        <taxon>Multicrustacea</taxon>
        <taxon>Malacostraca</taxon>
        <taxon>Eumalacostraca</taxon>
        <taxon>Eucarida</taxon>
        <taxon>Decapoda</taxon>
        <taxon>Dendrobranchiata</taxon>
        <taxon>Penaeoidea</taxon>
        <taxon>Penaeidae</taxon>
        <taxon>Penaeus</taxon>
    </lineage>
</organism>
<keyword evidence="3" id="KW-1185">Reference proteome</keyword>
<feature type="compositionally biased region" description="Gly residues" evidence="1">
    <location>
        <begin position="103"/>
        <end position="115"/>
    </location>
</feature>
<feature type="compositionally biased region" description="Low complexity" evidence="1">
    <location>
        <begin position="116"/>
        <end position="125"/>
    </location>
</feature>
<name>A0A423UAB9_PENVA</name>
<protein>
    <submittedName>
        <fullName evidence="2">Uncharacterized protein</fullName>
    </submittedName>
</protein>
<reference evidence="2 3" key="2">
    <citation type="submission" date="2019-01" db="EMBL/GenBank/DDBJ databases">
        <title>The decoding of complex shrimp genome reveals the adaptation for benthos swimmer, frequently molting mechanism and breeding impact on genome.</title>
        <authorList>
            <person name="Sun Y."/>
            <person name="Gao Y."/>
            <person name="Yu Y."/>
        </authorList>
    </citation>
    <scope>NUCLEOTIDE SEQUENCE [LARGE SCALE GENOMIC DNA]</scope>
    <source>
        <tissue evidence="2">Muscle</tissue>
    </source>
</reference>
<gene>
    <name evidence="2" type="ORF">C7M84_009650</name>
</gene>
<evidence type="ECO:0000313" key="2">
    <source>
        <dbReference type="EMBL" id="ROT85659.1"/>
    </source>
</evidence>
<accession>A0A423UAB9</accession>
<sequence length="140" mass="14844">MIIFRNGFKKVFSGCCPFIQYEREPPDVTRIQTTRFSCSGSPETHHRVSYDGSVHISMRTYVSEGGGMGAGGNCGRSSHGPLRLCNGANLRRATNGANARNYGGTGTLGGSGGSPMSGSSYTTTSAKKNAKFPSVAYQYV</sequence>
<dbReference type="EMBL" id="QCYY01000222">
    <property type="protein sequence ID" value="ROT85659.1"/>
    <property type="molecule type" value="Genomic_DNA"/>
</dbReference>
<evidence type="ECO:0000256" key="1">
    <source>
        <dbReference type="SAM" id="MobiDB-lite"/>
    </source>
</evidence>